<reference evidence="10" key="1">
    <citation type="journal article" date="2020" name="Stud. Mycol.">
        <title>101 Dothideomycetes genomes: a test case for predicting lifestyles and emergence of pathogens.</title>
        <authorList>
            <person name="Haridas S."/>
            <person name="Albert R."/>
            <person name="Binder M."/>
            <person name="Bloem J."/>
            <person name="Labutti K."/>
            <person name="Salamov A."/>
            <person name="Andreopoulos B."/>
            <person name="Baker S."/>
            <person name="Barry K."/>
            <person name="Bills G."/>
            <person name="Bluhm B."/>
            <person name="Cannon C."/>
            <person name="Castanera R."/>
            <person name="Culley D."/>
            <person name="Daum C."/>
            <person name="Ezra D."/>
            <person name="Gonzalez J."/>
            <person name="Henrissat B."/>
            <person name="Kuo A."/>
            <person name="Liang C."/>
            <person name="Lipzen A."/>
            <person name="Lutzoni F."/>
            <person name="Magnuson J."/>
            <person name="Mondo S."/>
            <person name="Nolan M."/>
            <person name="Ohm R."/>
            <person name="Pangilinan J."/>
            <person name="Park H.-J."/>
            <person name="Ramirez L."/>
            <person name="Alfaro M."/>
            <person name="Sun H."/>
            <person name="Tritt A."/>
            <person name="Yoshinaga Y."/>
            <person name="Zwiers L.-H."/>
            <person name="Turgeon B."/>
            <person name="Goodwin S."/>
            <person name="Spatafora J."/>
            <person name="Crous P."/>
            <person name="Grigoriev I."/>
        </authorList>
    </citation>
    <scope>NUCLEOTIDE SEQUENCE</scope>
    <source>
        <strain evidence="10">CBS 627.86</strain>
    </source>
</reference>
<dbReference type="InterPro" id="IPR037818">
    <property type="entry name" value="TAF8"/>
</dbReference>
<dbReference type="AlphaFoldDB" id="A0A6A5YHB9"/>
<evidence type="ECO:0000256" key="3">
    <source>
        <dbReference type="ARBA" id="ARBA00017307"/>
    </source>
</evidence>
<evidence type="ECO:0000313" key="10">
    <source>
        <dbReference type="EMBL" id="KAF2106124.1"/>
    </source>
</evidence>
<dbReference type="CDD" id="cd08049">
    <property type="entry name" value="TAF8"/>
    <property type="match status" value="1"/>
</dbReference>
<dbReference type="Proteomes" id="UP000799770">
    <property type="component" value="Unassembled WGS sequence"/>
</dbReference>
<keyword evidence="11" id="KW-1185">Reference proteome</keyword>
<organism evidence="10 11">
    <name type="scientific">Lophiotrema nucula</name>
    <dbReference type="NCBI Taxonomy" id="690887"/>
    <lineage>
        <taxon>Eukaryota</taxon>
        <taxon>Fungi</taxon>
        <taxon>Dikarya</taxon>
        <taxon>Ascomycota</taxon>
        <taxon>Pezizomycotina</taxon>
        <taxon>Dothideomycetes</taxon>
        <taxon>Pleosporomycetidae</taxon>
        <taxon>Pleosporales</taxon>
        <taxon>Lophiotremataceae</taxon>
        <taxon>Lophiotrema</taxon>
    </lineage>
</organism>
<dbReference type="PANTHER" id="PTHR46469">
    <property type="entry name" value="TRANSCRIPTION INITIATION FACTOR TFIID SUBUNIT 8"/>
    <property type="match status" value="1"/>
</dbReference>
<dbReference type="PANTHER" id="PTHR46469:SF1">
    <property type="entry name" value="TRANSCRIPTION INITIATION FACTOR TFIID SUBUNIT 8"/>
    <property type="match status" value="1"/>
</dbReference>
<evidence type="ECO:0000259" key="8">
    <source>
        <dbReference type="Pfam" id="PF07524"/>
    </source>
</evidence>
<dbReference type="CDD" id="cd00076">
    <property type="entry name" value="HFD_SF"/>
    <property type="match status" value="1"/>
</dbReference>
<dbReference type="InterPro" id="IPR006565">
    <property type="entry name" value="BTP"/>
</dbReference>
<feature type="domain" description="Bromodomain associated" evidence="8">
    <location>
        <begin position="68"/>
        <end position="130"/>
    </location>
</feature>
<gene>
    <name evidence="10" type="ORF">BDV96DRAFT_591482</name>
</gene>
<dbReference type="Pfam" id="PF10406">
    <property type="entry name" value="TAF8_C"/>
    <property type="match status" value="1"/>
</dbReference>
<dbReference type="OrthoDB" id="2193813at2759"/>
<keyword evidence="5" id="KW-0804">Transcription</keyword>
<keyword evidence="4" id="KW-0805">Transcription regulation</keyword>
<dbReference type="InterPro" id="IPR019473">
    <property type="entry name" value="TFIID_su8_C"/>
</dbReference>
<comment type="subcellular location">
    <subcellularLocation>
        <location evidence="1">Nucleus</location>
    </subcellularLocation>
</comment>
<feature type="domain" description="Transcription factor TFIID subunit 8 C-terminal" evidence="9">
    <location>
        <begin position="191"/>
        <end position="239"/>
    </location>
</feature>
<evidence type="ECO:0000256" key="7">
    <source>
        <dbReference type="SAM" id="Coils"/>
    </source>
</evidence>
<evidence type="ECO:0000256" key="1">
    <source>
        <dbReference type="ARBA" id="ARBA00004123"/>
    </source>
</evidence>
<name>A0A6A5YHB9_9PLEO</name>
<comment type="similarity">
    <text evidence="2">Belongs to the TAF8 family.</text>
</comment>
<dbReference type="InterPro" id="IPR009072">
    <property type="entry name" value="Histone-fold"/>
</dbReference>
<evidence type="ECO:0000256" key="5">
    <source>
        <dbReference type="ARBA" id="ARBA00023163"/>
    </source>
</evidence>
<feature type="coiled-coil region" evidence="7">
    <location>
        <begin position="269"/>
        <end position="296"/>
    </location>
</feature>
<proteinExistence type="inferred from homology"/>
<dbReference type="GO" id="GO:0046982">
    <property type="term" value="F:protein heterodimerization activity"/>
    <property type="evidence" value="ECO:0007669"/>
    <property type="project" value="InterPro"/>
</dbReference>
<evidence type="ECO:0000256" key="4">
    <source>
        <dbReference type="ARBA" id="ARBA00023015"/>
    </source>
</evidence>
<evidence type="ECO:0000256" key="2">
    <source>
        <dbReference type="ARBA" id="ARBA00008767"/>
    </source>
</evidence>
<dbReference type="GO" id="GO:0006367">
    <property type="term" value="P:transcription initiation at RNA polymerase II promoter"/>
    <property type="evidence" value="ECO:0007669"/>
    <property type="project" value="TreeGrafter"/>
</dbReference>
<evidence type="ECO:0000313" key="11">
    <source>
        <dbReference type="Proteomes" id="UP000799770"/>
    </source>
</evidence>
<protein>
    <recommendedName>
        <fullName evidence="3">Transcription initiation factor TFIID subunit 8</fullName>
    </recommendedName>
</protein>
<evidence type="ECO:0000256" key="6">
    <source>
        <dbReference type="ARBA" id="ARBA00023242"/>
    </source>
</evidence>
<evidence type="ECO:0000259" key="9">
    <source>
        <dbReference type="Pfam" id="PF10406"/>
    </source>
</evidence>
<sequence length="336" mass="37518">MPGDVSAAFATGMKRSYSGATAPSYGAPHAKKRKVVRRLHHAQPIQHIVEPVNAEFSSDPEYKDFFDKQLRRAIAVECKGIGFDGAKPEAMEMFKGLVDEFMRNFLAEVRKSMSNARRTTTTPHDWVYALIASDLPGSGTLAQHFDTGDIPPRLLQPSFAPPEPSEEAPVPLEPVLGPALSGVIVKDEQSWIPKHFPPYPPKYTWNFTPVYTQRENDPGKIRAKATAEGIQAEQSLRKLMAAQKAGLQENKLKKSRQSIRTSESDALWRAAMEAASQEEAERAQQLERAYEEEDSAVNLGDGLMNPRRRFNLEEGVHVNYDRKFWRRSARGAGSNG</sequence>
<dbReference type="Pfam" id="PF07524">
    <property type="entry name" value="Bromo_TP"/>
    <property type="match status" value="1"/>
</dbReference>
<dbReference type="GO" id="GO:0005669">
    <property type="term" value="C:transcription factor TFIID complex"/>
    <property type="evidence" value="ECO:0007669"/>
    <property type="project" value="InterPro"/>
</dbReference>
<accession>A0A6A5YHB9</accession>
<keyword evidence="6" id="KW-0539">Nucleus</keyword>
<dbReference type="Gene3D" id="1.10.20.10">
    <property type="entry name" value="Histone, subunit A"/>
    <property type="match status" value="1"/>
</dbReference>
<dbReference type="EMBL" id="ML977366">
    <property type="protein sequence ID" value="KAF2106124.1"/>
    <property type="molecule type" value="Genomic_DNA"/>
</dbReference>
<keyword evidence="7" id="KW-0175">Coiled coil</keyword>